<dbReference type="GO" id="GO:0005576">
    <property type="term" value="C:extracellular region"/>
    <property type="evidence" value="ECO:0007669"/>
    <property type="project" value="InterPro"/>
</dbReference>
<reference evidence="6" key="3">
    <citation type="submission" date="2024-02" db="EMBL/GenBank/DDBJ databases">
        <authorList>
            <person name="Choi B."/>
        </authorList>
    </citation>
    <scope>NUCLEOTIDE SEQUENCE</scope>
    <source>
        <strain evidence="6">UMB1016</strain>
    </source>
</reference>
<keyword evidence="3" id="KW-0175">Coiled coil</keyword>
<dbReference type="EMBL" id="JAOTMY010000001">
    <property type="protein sequence ID" value="MCY3086821.1"/>
    <property type="molecule type" value="Genomic_DNA"/>
</dbReference>
<keyword evidence="7" id="KW-1185">Reference proteome</keyword>
<evidence type="ECO:0000259" key="4">
    <source>
        <dbReference type="SMART" id="SM00495"/>
    </source>
</evidence>
<keyword evidence="1" id="KW-0378">Hydrolase</keyword>
<dbReference type="GO" id="GO:0030246">
    <property type="term" value="F:carbohydrate binding"/>
    <property type="evidence" value="ECO:0007669"/>
    <property type="project" value="InterPro"/>
</dbReference>
<dbReference type="CDD" id="cd12214">
    <property type="entry name" value="ChiA1_BD"/>
    <property type="match status" value="1"/>
</dbReference>
<evidence type="ECO:0000256" key="1">
    <source>
        <dbReference type="ARBA" id="ARBA00022801"/>
    </source>
</evidence>
<organism evidence="5 8">
    <name type="scientific">Aerococcus mictus</name>
    <dbReference type="NCBI Taxonomy" id="2976810"/>
    <lineage>
        <taxon>Bacteria</taxon>
        <taxon>Bacillati</taxon>
        <taxon>Bacillota</taxon>
        <taxon>Bacilli</taxon>
        <taxon>Lactobacillales</taxon>
        <taxon>Aerococcaceae</taxon>
        <taxon>Aerococcus</taxon>
    </lineage>
</organism>
<reference evidence="6 7" key="1">
    <citation type="journal article" date="2020" name="J. Bacteriol.">
        <title>Aerococcus urinae Isolated from Women with Lower Urinary Tract Symptoms: In Vitro Aggregation and Genome Analysis.</title>
        <authorList>
            <person name="Hilt E.E."/>
            <person name="Putonti C."/>
            <person name="Thomas-White K."/>
            <person name="Lewis A.L."/>
            <person name="Visick K.L."/>
            <person name="Gilbert N.M."/>
            <person name="Wolfe A.J."/>
        </authorList>
    </citation>
    <scope>NUCLEOTIDE SEQUENCE [LARGE SCALE GENOMIC DNA]</scope>
    <source>
        <strain evidence="6 7">UMB1016</strain>
    </source>
</reference>
<keyword evidence="2" id="KW-0119">Carbohydrate metabolism</keyword>
<name>A0A1E9PPM4_9LACT</name>
<dbReference type="Pfam" id="PF02839">
    <property type="entry name" value="CBM_5_12"/>
    <property type="match status" value="1"/>
</dbReference>
<dbReference type="Proteomes" id="UP001069047">
    <property type="component" value="Unassembled WGS sequence"/>
</dbReference>
<evidence type="ECO:0000313" key="5">
    <source>
        <dbReference type="EMBL" id="MCY3086821.1"/>
    </source>
</evidence>
<dbReference type="Proteomes" id="UP000250354">
    <property type="component" value="Chromosome"/>
</dbReference>
<dbReference type="GO" id="GO:0000272">
    <property type="term" value="P:polysaccharide catabolic process"/>
    <property type="evidence" value="ECO:0007669"/>
    <property type="project" value="UniProtKB-KW"/>
</dbReference>
<proteinExistence type="predicted"/>
<evidence type="ECO:0000256" key="3">
    <source>
        <dbReference type="SAM" id="Coils"/>
    </source>
</evidence>
<accession>A0A1E9PPM4</accession>
<evidence type="ECO:0000313" key="6">
    <source>
        <dbReference type="EMBL" id="WWC55083.1"/>
    </source>
</evidence>
<gene>
    <name evidence="6" type="ORF">DBT44_0001925</name>
    <name evidence="5" type="ORF">ODY61_01675</name>
</gene>
<dbReference type="InterPro" id="IPR003610">
    <property type="entry name" value="CBM5/12"/>
</dbReference>
<keyword evidence="2" id="KW-0624">Polysaccharide degradation</keyword>
<dbReference type="EMBL" id="CP145132">
    <property type="protein sequence ID" value="WWC55083.1"/>
    <property type="molecule type" value="Genomic_DNA"/>
</dbReference>
<dbReference type="Gene3D" id="2.10.10.20">
    <property type="entry name" value="Carbohydrate-binding module superfamily 5/12"/>
    <property type="match status" value="2"/>
</dbReference>
<reference evidence="5" key="2">
    <citation type="submission" date="2022-09" db="EMBL/GenBank/DDBJ databases">
        <title>Aerococcus urinae taxonomy study.</title>
        <authorList>
            <person name="Christensen J."/>
            <person name="Senneby E."/>
        </authorList>
    </citation>
    <scope>NUCLEOTIDE SEQUENCE</scope>
    <source>
        <strain evidence="5">LUND-41-B12</strain>
    </source>
</reference>
<feature type="domain" description="Chitin-binding type-3" evidence="4">
    <location>
        <begin position="159"/>
        <end position="205"/>
    </location>
</feature>
<accession>A0A9Q4H4S1</accession>
<dbReference type="RefSeq" id="WP_070558660.1">
    <property type="nucleotide sequence ID" value="NZ_CAJHLJ010000013.1"/>
</dbReference>
<evidence type="ECO:0000313" key="8">
    <source>
        <dbReference type="Proteomes" id="UP001069047"/>
    </source>
</evidence>
<evidence type="ECO:0000313" key="7">
    <source>
        <dbReference type="Proteomes" id="UP000250354"/>
    </source>
</evidence>
<dbReference type="SMART" id="SM00495">
    <property type="entry name" value="ChtBD3"/>
    <property type="match status" value="1"/>
</dbReference>
<sequence length="265" mass="29995">MATTYTYLNSYKLYPNPNSPEQKGCIVTVQLSGDETGNLSVTLPDDVTEYGEDYQVKQALEQHYRNLKPEQYQTEIVEKAQAQVDQATSALQEFKDNLATVSDEALTKVQSQLEDLVSQATESLNERLSTVEIETENLKQLINAKDLTDDQKEEIESKYPDWEPDTDYTEGMIVNFDGTQYEVLSDHTSQADWLPSDTPALYTEVKQDSLDDGTEVIKDFVQPTGNHDTYSQGDKVIFNGEVYESIVDDNAYSPDDSPENWKIIQ</sequence>
<dbReference type="AlphaFoldDB" id="A0A1E9PPM4"/>
<feature type="coiled-coil region" evidence="3">
    <location>
        <begin position="77"/>
        <end position="158"/>
    </location>
</feature>
<dbReference type="InterPro" id="IPR036573">
    <property type="entry name" value="CBM_sf_5/12"/>
</dbReference>
<evidence type="ECO:0000256" key="2">
    <source>
        <dbReference type="ARBA" id="ARBA00023326"/>
    </source>
</evidence>
<dbReference type="GO" id="GO:0004553">
    <property type="term" value="F:hydrolase activity, hydrolyzing O-glycosyl compounds"/>
    <property type="evidence" value="ECO:0007669"/>
    <property type="project" value="InterPro"/>
</dbReference>
<dbReference type="SUPFAM" id="SSF51055">
    <property type="entry name" value="Carbohydrate binding domain"/>
    <property type="match status" value="1"/>
</dbReference>
<protein>
    <submittedName>
        <fullName evidence="6">Carbohydrate-binding protein</fullName>
    </submittedName>
</protein>